<feature type="signal peptide" evidence="2">
    <location>
        <begin position="1"/>
        <end position="21"/>
    </location>
</feature>
<sequence length="1071" mass="107026">MHRHLLATSAMAAALALPAFAGSAAAQDITTARTTPAATSTIANGAPGNLRITSTGSVTVSAGTAVTQDSNHTVLNEGTIRISNADNAVGIAANAGTNGTITNTGTITVDENYTATDGDNDGDLDGPFALGSGRYGIRTLGAHSGAITNTGTITVEGNNSYGIALGGTQSGNVINNGTINVLGNDTVGIALNDVAGNVRIAGTVTVRGEDAIGAHLAGDITGRLELQGTLAATGYRNTTAPSNTAALDADDLLQGGPALLVEGNVTAGIVVAVPPRDADANNPDEDSDGIPDASEGSGQIQSFGAAPAMVIGATDRTVAIGPLAGTATQYGLQVDGTVRGAGVYSGVSSTGIQIGGRGGNVTIANGIGIAGTVGATAVNANATGLKIGAGTQTALIHVTGTVEASANNAASASATAIRVEAGANVPTIRNAGRVRATVGADGTATAIIDLSGNVTLIENSGLIAATGATATSTRNVAVDLSANTTGATLRQTVVGAGITAPSIEGDVKFGTGNDLFDLADGTYKGTAIFGGGSDRLTLSGDAVFTGTARFGAGVDTLSLAGTSVFSGAADFGGGADILTLAGTARFSGTLANSGGLAVTMTGGVLDVTAPATIASLNVSGTSVLVATLDKDAGEGTFLTVAGEASFGTGAQLALRVANLDDAEGTYAILQAGTLTGANNLQITNTTLPFLFKATLGTDTLANRLSVTIARRNATELGLNAAQTSAYSAIFAALQQDAQIEDLFLATTDADGFRRAVNQMLPDHAGGTFDGLSLGLRTLARQQAEATGPVYSLGGLDIILNAAVWNGGKDAAATAGYDLSGLGASAAAEVDTGLGAVGLSLGWMFSDYDQGTDLASVYSHSYELALYWRGQWDGFSAFARGSVGKANFKGERILRGTLGTTQVERTATGDWSGTFTSASGGVSYETGGIFFVRPAVSFDYLSLSEKGFTDTGGGKALNLTVDKRSSDEFAVNGGVTVGIDFTGTGPRDANWFRVEGEGGWREIVGGSLGATTARFEGGTAFTITPEDREGGWFARARAVGGNRIFELGGELGAEQRNSDVALTLRGTLRMGF</sequence>
<dbReference type="Proteomes" id="UP001595456">
    <property type="component" value="Unassembled WGS sequence"/>
</dbReference>
<dbReference type="InterPro" id="IPR005546">
    <property type="entry name" value="Autotransporte_beta"/>
</dbReference>
<evidence type="ECO:0000256" key="1">
    <source>
        <dbReference type="SAM" id="MobiDB-lite"/>
    </source>
</evidence>
<protein>
    <submittedName>
        <fullName evidence="4">Autotransporter domain-containing protein</fullName>
    </submittedName>
</protein>
<proteinExistence type="predicted"/>
<dbReference type="InterPro" id="IPR036709">
    <property type="entry name" value="Autotransporte_beta_dom_sf"/>
</dbReference>
<keyword evidence="5" id="KW-1185">Reference proteome</keyword>
<dbReference type="EMBL" id="JBHRST010000022">
    <property type="protein sequence ID" value="MFC3098977.1"/>
    <property type="molecule type" value="Genomic_DNA"/>
</dbReference>
<name>A0ABV7E8T9_9SPHN</name>
<reference evidence="5" key="1">
    <citation type="journal article" date="2019" name="Int. J. Syst. Evol. Microbiol.">
        <title>The Global Catalogue of Microorganisms (GCM) 10K type strain sequencing project: providing services to taxonomists for standard genome sequencing and annotation.</title>
        <authorList>
            <consortium name="The Broad Institute Genomics Platform"/>
            <consortium name="The Broad Institute Genome Sequencing Center for Infectious Disease"/>
            <person name="Wu L."/>
            <person name="Ma J."/>
        </authorList>
    </citation>
    <scope>NUCLEOTIDE SEQUENCE [LARGE SCALE GENOMIC DNA]</scope>
    <source>
        <strain evidence="5">KCTC 52607</strain>
    </source>
</reference>
<accession>A0ABV7E8T9</accession>
<keyword evidence="2" id="KW-0732">Signal</keyword>
<evidence type="ECO:0000313" key="5">
    <source>
        <dbReference type="Proteomes" id="UP001595456"/>
    </source>
</evidence>
<evidence type="ECO:0000313" key="4">
    <source>
        <dbReference type="EMBL" id="MFC3098977.1"/>
    </source>
</evidence>
<evidence type="ECO:0000259" key="3">
    <source>
        <dbReference type="PROSITE" id="PS51208"/>
    </source>
</evidence>
<dbReference type="SMART" id="SM00869">
    <property type="entry name" value="Autotransporter"/>
    <property type="match status" value="1"/>
</dbReference>
<feature type="chain" id="PRO_5047263444" evidence="2">
    <location>
        <begin position="22"/>
        <end position="1071"/>
    </location>
</feature>
<comment type="caution">
    <text evidence="4">The sequence shown here is derived from an EMBL/GenBank/DDBJ whole genome shotgun (WGS) entry which is preliminary data.</text>
</comment>
<evidence type="ECO:0000256" key="2">
    <source>
        <dbReference type="SAM" id="SignalP"/>
    </source>
</evidence>
<feature type="domain" description="Autotransporter" evidence="3">
    <location>
        <begin position="777"/>
        <end position="1071"/>
    </location>
</feature>
<dbReference type="SUPFAM" id="SSF103515">
    <property type="entry name" value="Autotransporter"/>
    <property type="match status" value="1"/>
</dbReference>
<feature type="region of interest" description="Disordered" evidence="1">
    <location>
        <begin position="275"/>
        <end position="298"/>
    </location>
</feature>
<dbReference type="RefSeq" id="WP_336924544.1">
    <property type="nucleotide sequence ID" value="NZ_JBANRO010000001.1"/>
</dbReference>
<dbReference type="Pfam" id="PF03797">
    <property type="entry name" value="Autotransporter"/>
    <property type="match status" value="1"/>
</dbReference>
<dbReference type="PROSITE" id="PS51208">
    <property type="entry name" value="AUTOTRANSPORTER"/>
    <property type="match status" value="1"/>
</dbReference>
<gene>
    <name evidence="4" type="ORF">ACFODU_14365</name>
</gene>
<organism evidence="4 5">
    <name type="scientific">Alteraurantiacibacter palmitatis</name>
    <dbReference type="NCBI Taxonomy" id="2054628"/>
    <lineage>
        <taxon>Bacteria</taxon>
        <taxon>Pseudomonadati</taxon>
        <taxon>Pseudomonadota</taxon>
        <taxon>Alphaproteobacteria</taxon>
        <taxon>Sphingomonadales</taxon>
        <taxon>Erythrobacteraceae</taxon>
        <taxon>Alteraurantiacibacter</taxon>
    </lineage>
</organism>
<dbReference type="Gene3D" id="2.40.128.130">
    <property type="entry name" value="Autotransporter beta-domain"/>
    <property type="match status" value="1"/>
</dbReference>